<sequence>MRDFFVGSLFSSVERIPDSPCPRPCPRLTTSVTTFAQSSDAAHHHIHRALAHHPCFIPPVLPPRPNPTLAKPPHLDAALGSTAIATPLTTALLLPAQHVATNVLPSEVVHRLNGRSRTISFLQASQQE</sequence>
<reference evidence="1" key="2">
    <citation type="journal article" date="2024" name="Plant">
        <title>Genomic evolution and insights into agronomic trait innovations of Sesamum species.</title>
        <authorList>
            <person name="Miao H."/>
            <person name="Wang L."/>
            <person name="Qu L."/>
            <person name="Liu H."/>
            <person name="Sun Y."/>
            <person name="Le M."/>
            <person name="Wang Q."/>
            <person name="Wei S."/>
            <person name="Zheng Y."/>
            <person name="Lin W."/>
            <person name="Duan Y."/>
            <person name="Cao H."/>
            <person name="Xiong S."/>
            <person name="Wang X."/>
            <person name="Wei L."/>
            <person name="Li C."/>
            <person name="Ma Q."/>
            <person name="Ju M."/>
            <person name="Zhao R."/>
            <person name="Li G."/>
            <person name="Mu C."/>
            <person name="Tian Q."/>
            <person name="Mei H."/>
            <person name="Zhang T."/>
            <person name="Gao T."/>
            <person name="Zhang H."/>
        </authorList>
    </citation>
    <scope>NUCLEOTIDE SEQUENCE</scope>
    <source>
        <strain evidence="1">KEN1</strain>
    </source>
</reference>
<dbReference type="EMBL" id="JACGWN010000001">
    <property type="protein sequence ID" value="KAL0462938.1"/>
    <property type="molecule type" value="Genomic_DNA"/>
</dbReference>
<proteinExistence type="predicted"/>
<name>A0AAW2YB17_9LAMI</name>
<gene>
    <name evidence="1" type="ORF">Slati_0181400</name>
</gene>
<reference evidence="1" key="1">
    <citation type="submission" date="2020-06" db="EMBL/GenBank/DDBJ databases">
        <authorList>
            <person name="Li T."/>
            <person name="Hu X."/>
            <person name="Zhang T."/>
            <person name="Song X."/>
            <person name="Zhang H."/>
            <person name="Dai N."/>
            <person name="Sheng W."/>
            <person name="Hou X."/>
            <person name="Wei L."/>
        </authorList>
    </citation>
    <scope>NUCLEOTIDE SEQUENCE</scope>
    <source>
        <strain evidence="1">KEN1</strain>
        <tissue evidence="1">Leaf</tissue>
    </source>
</reference>
<accession>A0AAW2YB17</accession>
<protein>
    <submittedName>
        <fullName evidence="1">Uncharacterized protein</fullName>
    </submittedName>
</protein>
<dbReference type="AlphaFoldDB" id="A0AAW2YB17"/>
<comment type="caution">
    <text evidence="1">The sequence shown here is derived from an EMBL/GenBank/DDBJ whole genome shotgun (WGS) entry which is preliminary data.</text>
</comment>
<evidence type="ECO:0000313" key="1">
    <source>
        <dbReference type="EMBL" id="KAL0462938.1"/>
    </source>
</evidence>
<organism evidence="1">
    <name type="scientific">Sesamum latifolium</name>
    <dbReference type="NCBI Taxonomy" id="2727402"/>
    <lineage>
        <taxon>Eukaryota</taxon>
        <taxon>Viridiplantae</taxon>
        <taxon>Streptophyta</taxon>
        <taxon>Embryophyta</taxon>
        <taxon>Tracheophyta</taxon>
        <taxon>Spermatophyta</taxon>
        <taxon>Magnoliopsida</taxon>
        <taxon>eudicotyledons</taxon>
        <taxon>Gunneridae</taxon>
        <taxon>Pentapetalae</taxon>
        <taxon>asterids</taxon>
        <taxon>lamiids</taxon>
        <taxon>Lamiales</taxon>
        <taxon>Pedaliaceae</taxon>
        <taxon>Sesamum</taxon>
    </lineage>
</organism>